<organism evidence="2 3">
    <name type="scientific">Clonorchis sinensis</name>
    <name type="common">Chinese liver fluke</name>
    <dbReference type="NCBI Taxonomy" id="79923"/>
    <lineage>
        <taxon>Eukaryota</taxon>
        <taxon>Metazoa</taxon>
        <taxon>Spiralia</taxon>
        <taxon>Lophotrochozoa</taxon>
        <taxon>Platyhelminthes</taxon>
        <taxon>Trematoda</taxon>
        <taxon>Digenea</taxon>
        <taxon>Opisthorchiida</taxon>
        <taxon>Opisthorchiata</taxon>
        <taxon>Opisthorchiidae</taxon>
        <taxon>Clonorchis</taxon>
    </lineage>
</organism>
<keyword evidence="3" id="KW-1185">Reference proteome</keyword>
<proteinExistence type="predicted"/>
<accession>G7YET7</accession>
<reference evidence="2" key="1">
    <citation type="journal article" date="2011" name="Genome Biol.">
        <title>The draft genome of the carcinogenic human liver fluke Clonorchis sinensis.</title>
        <authorList>
            <person name="Wang X."/>
            <person name="Chen W."/>
            <person name="Huang Y."/>
            <person name="Sun J."/>
            <person name="Men J."/>
            <person name="Liu H."/>
            <person name="Luo F."/>
            <person name="Guo L."/>
            <person name="Lv X."/>
            <person name="Deng C."/>
            <person name="Zhou C."/>
            <person name="Fan Y."/>
            <person name="Li X."/>
            <person name="Huang L."/>
            <person name="Hu Y."/>
            <person name="Liang C."/>
            <person name="Hu X."/>
            <person name="Xu J."/>
            <person name="Yu X."/>
        </authorList>
    </citation>
    <scope>NUCLEOTIDE SEQUENCE [LARGE SCALE GENOMIC DNA]</scope>
    <source>
        <strain evidence="2">Henan</strain>
    </source>
</reference>
<feature type="region of interest" description="Disordered" evidence="1">
    <location>
        <begin position="52"/>
        <end position="143"/>
    </location>
</feature>
<sequence length="143" mass="15000">MVIPASMSLDLAPHGIGVNADIIGIMVDMESVTTIDFPVITVTPKSRFPQHPAVAFPAPPELSSLGSSSSTNPNSSVGLSGGSSSWSGMISATGHHFHRRHRLVRARKNTDDDATSGSRRSSPVHTVPTILCSAGQQTDELSL</sequence>
<feature type="compositionally biased region" description="Basic residues" evidence="1">
    <location>
        <begin position="95"/>
        <end position="107"/>
    </location>
</feature>
<evidence type="ECO:0000256" key="1">
    <source>
        <dbReference type="SAM" id="MobiDB-lite"/>
    </source>
</evidence>
<evidence type="ECO:0000313" key="2">
    <source>
        <dbReference type="EMBL" id="GAA51470.1"/>
    </source>
</evidence>
<name>G7YET7_CLOSI</name>
<dbReference type="Proteomes" id="UP000008909">
    <property type="component" value="Unassembled WGS sequence"/>
</dbReference>
<feature type="compositionally biased region" description="Low complexity" evidence="1">
    <location>
        <begin position="62"/>
        <end position="94"/>
    </location>
</feature>
<dbReference type="AlphaFoldDB" id="G7YET7"/>
<reference key="2">
    <citation type="submission" date="2011-10" db="EMBL/GenBank/DDBJ databases">
        <title>The genome and transcriptome sequence of Clonorchis sinensis provide insights into the carcinogenic liver fluke.</title>
        <authorList>
            <person name="Wang X."/>
            <person name="Huang Y."/>
            <person name="Chen W."/>
            <person name="Liu H."/>
            <person name="Guo L."/>
            <person name="Chen Y."/>
            <person name="Luo F."/>
            <person name="Zhou W."/>
            <person name="Sun J."/>
            <person name="Mao Q."/>
            <person name="Liang P."/>
            <person name="Zhou C."/>
            <person name="Tian Y."/>
            <person name="Men J."/>
            <person name="Lv X."/>
            <person name="Huang L."/>
            <person name="Zhou J."/>
            <person name="Hu Y."/>
            <person name="Li R."/>
            <person name="Zhang F."/>
            <person name="Lei H."/>
            <person name="Li X."/>
            <person name="Hu X."/>
            <person name="Liang C."/>
            <person name="Xu J."/>
            <person name="Wu Z."/>
            <person name="Yu X."/>
        </authorList>
    </citation>
    <scope>NUCLEOTIDE SEQUENCE</scope>
    <source>
        <strain>Henan</strain>
    </source>
</reference>
<feature type="compositionally biased region" description="Polar residues" evidence="1">
    <location>
        <begin position="115"/>
        <end position="124"/>
    </location>
</feature>
<gene>
    <name evidence="2" type="ORF">CLF_106223</name>
</gene>
<dbReference type="EMBL" id="DF143158">
    <property type="protein sequence ID" value="GAA51470.1"/>
    <property type="molecule type" value="Genomic_DNA"/>
</dbReference>
<evidence type="ECO:0000313" key="3">
    <source>
        <dbReference type="Proteomes" id="UP000008909"/>
    </source>
</evidence>
<protein>
    <submittedName>
        <fullName evidence="2">Adam protein</fullName>
    </submittedName>
</protein>
<feature type="compositionally biased region" description="Polar residues" evidence="1">
    <location>
        <begin position="134"/>
        <end position="143"/>
    </location>
</feature>